<feature type="compositionally biased region" description="Low complexity" evidence="7">
    <location>
        <begin position="219"/>
        <end position="241"/>
    </location>
</feature>
<feature type="coiled-coil region" evidence="6">
    <location>
        <begin position="1145"/>
        <end position="1200"/>
    </location>
</feature>
<name>A0A9P6CMX8_9AGAR</name>
<evidence type="ECO:0000256" key="4">
    <source>
        <dbReference type="ARBA" id="ARBA00023054"/>
    </source>
</evidence>
<feature type="compositionally biased region" description="Basic and acidic residues" evidence="7">
    <location>
        <begin position="135"/>
        <end position="148"/>
    </location>
</feature>
<reference evidence="9" key="1">
    <citation type="submission" date="2020-11" db="EMBL/GenBank/DDBJ databases">
        <authorList>
            <consortium name="DOE Joint Genome Institute"/>
            <person name="Ahrendt S."/>
            <person name="Riley R."/>
            <person name="Andreopoulos W."/>
            <person name="Labutti K."/>
            <person name="Pangilinan J."/>
            <person name="Ruiz-Duenas F.J."/>
            <person name="Barrasa J.M."/>
            <person name="Sanchez-Garcia M."/>
            <person name="Camarero S."/>
            <person name="Miyauchi S."/>
            <person name="Serrano A."/>
            <person name="Linde D."/>
            <person name="Babiker R."/>
            <person name="Drula E."/>
            <person name="Ayuso-Fernandez I."/>
            <person name="Pacheco R."/>
            <person name="Padilla G."/>
            <person name="Ferreira P."/>
            <person name="Barriuso J."/>
            <person name="Kellner H."/>
            <person name="Castanera R."/>
            <person name="Alfaro M."/>
            <person name="Ramirez L."/>
            <person name="Pisabarro A.G."/>
            <person name="Kuo A."/>
            <person name="Tritt A."/>
            <person name="Lipzen A."/>
            <person name="He G."/>
            <person name="Yan M."/>
            <person name="Ng V."/>
            <person name="Cullen D."/>
            <person name="Martin F."/>
            <person name="Rosso M.-N."/>
            <person name="Henrissat B."/>
            <person name="Hibbett D."/>
            <person name="Martinez A.T."/>
            <person name="Grigoriev I.V."/>
        </authorList>
    </citation>
    <scope>NUCLEOTIDE SEQUENCE</scope>
    <source>
        <strain evidence="9">CBS 247.69</strain>
    </source>
</reference>
<dbReference type="Pfam" id="PF10495">
    <property type="entry name" value="PACT_coil_coil"/>
    <property type="match status" value="1"/>
</dbReference>
<evidence type="ECO:0000256" key="5">
    <source>
        <dbReference type="ARBA" id="ARBA00023212"/>
    </source>
</evidence>
<dbReference type="GO" id="GO:0005737">
    <property type="term" value="C:cytoplasm"/>
    <property type="evidence" value="ECO:0007669"/>
    <property type="project" value="UniProtKB-ARBA"/>
</dbReference>
<dbReference type="GO" id="GO:0005815">
    <property type="term" value="C:microtubule organizing center"/>
    <property type="evidence" value="ECO:0007669"/>
    <property type="project" value="UniProtKB-SubCell"/>
</dbReference>
<feature type="region of interest" description="Disordered" evidence="7">
    <location>
        <begin position="17"/>
        <end position="492"/>
    </location>
</feature>
<protein>
    <recommendedName>
        <fullName evidence="8">Pericentrin/AKAP-450 centrosomal targeting domain-containing protein</fullName>
    </recommendedName>
</protein>
<dbReference type="Proteomes" id="UP000807353">
    <property type="component" value="Unassembled WGS sequence"/>
</dbReference>
<evidence type="ECO:0000313" key="10">
    <source>
        <dbReference type="Proteomes" id="UP000807353"/>
    </source>
</evidence>
<keyword evidence="4 6" id="KW-0175">Coiled coil</keyword>
<feature type="compositionally biased region" description="Low complexity" evidence="7">
    <location>
        <begin position="67"/>
        <end position="108"/>
    </location>
</feature>
<keyword evidence="3" id="KW-0597">Phosphoprotein</keyword>
<dbReference type="EMBL" id="MU150243">
    <property type="protein sequence ID" value="KAF9466148.1"/>
    <property type="molecule type" value="Genomic_DNA"/>
</dbReference>
<feature type="compositionally biased region" description="Low complexity" evidence="7">
    <location>
        <begin position="256"/>
        <end position="269"/>
    </location>
</feature>
<evidence type="ECO:0000256" key="7">
    <source>
        <dbReference type="SAM" id="MobiDB-lite"/>
    </source>
</evidence>
<feature type="compositionally biased region" description="Polar residues" evidence="7">
    <location>
        <begin position="270"/>
        <end position="299"/>
    </location>
</feature>
<dbReference type="PANTHER" id="PTHR23159:SF60">
    <property type="entry name" value="SPINDLE ASSEMBLY ABNORMAL PROTEIN 4"/>
    <property type="match status" value="1"/>
</dbReference>
<dbReference type="OrthoDB" id="2020852at2759"/>
<dbReference type="InterPro" id="IPR019528">
    <property type="entry name" value="PACT_domain"/>
</dbReference>
<comment type="caution">
    <text evidence="9">The sequence shown here is derived from an EMBL/GenBank/DDBJ whole genome shotgun (WGS) entry which is preliminary data.</text>
</comment>
<feature type="compositionally biased region" description="Polar residues" evidence="7">
    <location>
        <begin position="50"/>
        <end position="66"/>
    </location>
</feature>
<keyword evidence="5" id="KW-0206">Cytoskeleton</keyword>
<sequence length="1715" mass="191426">MAAMLETPSRVWRRIEAIEDRDMPSLPSLPPFEDSAEEYSEHDGLDDLSDISSPLQSTPAAASMHNTAASTIRPTSSTSSTARFASSIASRSTKSSILSSSRGISARRNQPDSFDISIIPSLPNITAEPGTENSSSHEIDEEVSKDSVPEIYLPPEIDYNGRDGDEDFSLAEALQSISHTDSPHTKGSFTDSTPKKNYDYSPSPYDKYRNVALRKAATRTRTPSLSRTTSSRASSPAHSTPQSSRSIVLPRSNAGSPLSSISISLPRSRTGSPASVVSRSENGRNSPESDQDVSVNDTGIRSMEITDVHISPPQPGNRTQSEAEESQSDDDRVVNNDKTESQDEREPTFSSDGGGPTPYVQRIEGSRGSHQSPGGFSAAFSSPTQSVAFTPTPAFPRPRARFNLSTPNEAPETPAQHQVQENESESEGGDGNQPTTEVEEPLTPHTRRRSFLLSVINSTTRPRLKFPTPHPRHFQNLATPSIAESPHDPEPNSIQRTNLQTAFAGVTPRPRVGAGRGPRVSHPLAQATLPSPGTSDSESVSPASGVISRRASLGQWAPQTQALSPYDGAVDRASFISTASSHDLTTHHRANTSFDPAMGFGAGAPGQGVGRFNAGKLNNYLHGLNRRLQEENEALVERLQKLEEERKSGPVALLAIDEGETDEETGRRLSGGGRRRISIGGGTLGNVKEDVGGEGWMEEKAELEDMADALKEEVAKYADEKEELERALNDEREERTRDKERWRERMVEVEQGVEVIIKELEKKAEVAEKNVKDAEHHGYERVKELEKVVVEIEGERDAAMERAEKAEQVLESGKELGGELREANERIGNVMGDLRNANAQIKELEEEILRSDGRIDDLEKDLQEHRDLITALEEEIGVKSDELATDRATIRQLEETVQQTVQELEEAKNYAAELEDGAGSAIERIENLEDELAVTNQRVKDIAISEEQTQERAEKLEADAHKARELARQMEDALEDAETKMLADEEALTELKNKIASLERERQREANMTQESSRNPFAETGPTEAELEALESELDNANKEIAKLTTLLNQSPARKAMDKAKDTKIEVLEREKEELLERNKALRMTVNEIGTPHKVINASGISPIHRQVLSMSIRAPRTPGAPLKDISWLNNTSADPTVSPLIAEINRLQRELDLANDSIDDKLDKLEDAGLGVVGLTQKLEDARAKISALEDEIARLSRKEERRLHRLERARCKKCHTKVDFAALAQADESSLEISRDYLPTEPPTPPTKTSEALQANLRNVNSQLEVMKKEWADERRQLVGEKAVLQDAANKLNVQIRNVKEEVRKVTENERAGEQTRAGIQGELDKAKKAIADLEANLKTERAQLRALTTEQNRIQREKENDINDVKHQLHKYKQENHDLETELRENANVEQKARLLEIRVAENNDTIDQLRQERGLLATDHKELQRRFSEISEQANQLRHEYAVSSTSHDNRRHQLDLHLLEIDDLRRALSDSAEELERAEMEKDRISAEKNDVARTVSILESDLRRVKKDAEAFGRDLKLLRIEKEKLEIKHKDELSRLERSKKQTQTQIRLLNEQMETQRAKTGRARDELKSHVCAADEQRLSAIKVQHNKECKGLIVQIKYLKAKFTRESSLRCDLGYQKQYLLVLLSRFEKSEQTIFASIARIGFPVPLPSPPEKQKRLKSAALAVIFLSRARRASNLWREQSSSKQAVAAALEDVRRRRAMVTASMT</sequence>
<feature type="coiled-coil region" evidence="6">
    <location>
        <begin position="1252"/>
        <end position="1567"/>
    </location>
</feature>
<feature type="compositionally biased region" description="Polar residues" evidence="7">
    <location>
        <begin position="528"/>
        <end position="542"/>
    </location>
</feature>
<feature type="compositionally biased region" description="Polar residues" evidence="7">
    <location>
        <begin position="368"/>
        <end position="387"/>
    </location>
</feature>
<evidence type="ECO:0000256" key="1">
    <source>
        <dbReference type="ARBA" id="ARBA00004267"/>
    </source>
</evidence>
<feature type="region of interest" description="Disordered" evidence="7">
    <location>
        <begin position="512"/>
        <end position="546"/>
    </location>
</feature>
<gene>
    <name evidence="9" type="ORF">BDZ94DRAFT_1341734</name>
</gene>
<feature type="domain" description="Pericentrin/AKAP-450 centrosomal targeting" evidence="8">
    <location>
        <begin position="1611"/>
        <end position="1686"/>
    </location>
</feature>
<accession>A0A9P6CMX8</accession>
<feature type="region of interest" description="Disordered" evidence="7">
    <location>
        <begin position="1000"/>
        <end position="1021"/>
    </location>
</feature>
<evidence type="ECO:0000256" key="2">
    <source>
        <dbReference type="ARBA" id="ARBA00022490"/>
    </source>
</evidence>
<evidence type="ECO:0000256" key="6">
    <source>
        <dbReference type="SAM" id="Coils"/>
    </source>
</evidence>
<evidence type="ECO:0000256" key="3">
    <source>
        <dbReference type="ARBA" id="ARBA00022553"/>
    </source>
</evidence>
<keyword evidence="2" id="KW-0963">Cytoplasm</keyword>
<feature type="compositionally biased region" description="Basic and acidic residues" evidence="7">
    <location>
        <begin position="329"/>
        <end position="347"/>
    </location>
</feature>
<evidence type="ECO:0000259" key="8">
    <source>
        <dbReference type="Pfam" id="PF10495"/>
    </source>
</evidence>
<comment type="subcellular location">
    <subcellularLocation>
        <location evidence="1">Cytoplasm</location>
        <location evidence="1">Cytoskeleton</location>
        <location evidence="1">Microtubule organizing center</location>
    </subcellularLocation>
</comment>
<evidence type="ECO:0000313" key="9">
    <source>
        <dbReference type="EMBL" id="KAF9466148.1"/>
    </source>
</evidence>
<keyword evidence="10" id="KW-1185">Reference proteome</keyword>
<feature type="compositionally biased region" description="Polar residues" evidence="7">
    <location>
        <begin position="1006"/>
        <end position="1015"/>
    </location>
</feature>
<feature type="compositionally biased region" description="Polar residues" evidence="7">
    <location>
        <begin position="175"/>
        <end position="192"/>
    </location>
</feature>
<organism evidence="9 10">
    <name type="scientific">Collybia nuda</name>
    <dbReference type="NCBI Taxonomy" id="64659"/>
    <lineage>
        <taxon>Eukaryota</taxon>
        <taxon>Fungi</taxon>
        <taxon>Dikarya</taxon>
        <taxon>Basidiomycota</taxon>
        <taxon>Agaricomycotina</taxon>
        <taxon>Agaricomycetes</taxon>
        <taxon>Agaricomycetidae</taxon>
        <taxon>Agaricales</taxon>
        <taxon>Tricholomatineae</taxon>
        <taxon>Clitocybaceae</taxon>
        <taxon>Collybia</taxon>
    </lineage>
</organism>
<dbReference type="PANTHER" id="PTHR23159">
    <property type="entry name" value="CENTROSOMAL PROTEIN 2"/>
    <property type="match status" value="1"/>
</dbReference>
<proteinExistence type="predicted"/>